<reference evidence="1" key="1">
    <citation type="submission" date="2017-02" db="UniProtKB">
        <authorList>
            <consortium name="WormBaseParasite"/>
        </authorList>
    </citation>
    <scope>IDENTIFICATION</scope>
</reference>
<dbReference type="WBParaSite" id="TASK_0000445601-mRNA-1">
    <property type="protein sequence ID" value="TASK_0000445601-mRNA-1"/>
    <property type="gene ID" value="TASK_0000445601"/>
</dbReference>
<evidence type="ECO:0000313" key="1">
    <source>
        <dbReference type="WBParaSite" id="TASK_0000445601-mRNA-1"/>
    </source>
</evidence>
<sequence length="58" mass="6775">MNVVVNIVQVGEFGEFFKSFQVVPLYSYIGNMQECRCFQATLNESNHVTGRTVYRLYF</sequence>
<proteinExistence type="predicted"/>
<name>A0A0R3W3G3_TAEAS</name>
<accession>A0A0R3W3G3</accession>
<organism evidence="1">
    <name type="scientific">Taenia asiatica</name>
    <name type="common">Asian tapeworm</name>
    <dbReference type="NCBI Taxonomy" id="60517"/>
    <lineage>
        <taxon>Eukaryota</taxon>
        <taxon>Metazoa</taxon>
        <taxon>Spiralia</taxon>
        <taxon>Lophotrochozoa</taxon>
        <taxon>Platyhelminthes</taxon>
        <taxon>Cestoda</taxon>
        <taxon>Eucestoda</taxon>
        <taxon>Cyclophyllidea</taxon>
        <taxon>Taeniidae</taxon>
        <taxon>Taenia</taxon>
    </lineage>
</organism>
<protein>
    <submittedName>
        <fullName evidence="1">Uncharacterized protein</fullName>
    </submittedName>
</protein>
<dbReference type="AlphaFoldDB" id="A0A0R3W3G3"/>